<feature type="transmembrane region" description="Helical" evidence="10">
    <location>
        <begin position="482"/>
        <end position="503"/>
    </location>
</feature>
<keyword evidence="6" id="KW-0406">Ion transport</keyword>
<comment type="caution">
    <text evidence="12">The sequence shown here is derived from an EMBL/GenBank/DDBJ whole genome shotgun (WGS) entry which is preliminary data.</text>
</comment>
<accession>A0A830HRA3</accession>
<evidence type="ECO:0000256" key="5">
    <source>
        <dbReference type="ARBA" id="ARBA00022989"/>
    </source>
</evidence>
<feature type="compositionally biased region" description="Basic and acidic residues" evidence="9">
    <location>
        <begin position="587"/>
        <end position="601"/>
    </location>
</feature>
<feature type="domain" description="Potassium channel" evidence="11">
    <location>
        <begin position="489"/>
        <end position="558"/>
    </location>
</feature>
<keyword evidence="7 10" id="KW-0472">Membrane</keyword>
<evidence type="ECO:0000259" key="11">
    <source>
        <dbReference type="Pfam" id="PF07885"/>
    </source>
</evidence>
<keyword evidence="4 10" id="KW-0812">Transmembrane</keyword>
<evidence type="ECO:0000313" key="13">
    <source>
        <dbReference type="Proteomes" id="UP000660262"/>
    </source>
</evidence>
<dbReference type="PANTHER" id="PTHR11003">
    <property type="entry name" value="POTASSIUM CHANNEL, SUBFAMILY K"/>
    <property type="match status" value="1"/>
</dbReference>
<evidence type="ECO:0000256" key="4">
    <source>
        <dbReference type="ARBA" id="ARBA00022692"/>
    </source>
</evidence>
<feature type="transmembrane region" description="Helical" evidence="10">
    <location>
        <begin position="334"/>
        <end position="354"/>
    </location>
</feature>
<evidence type="ECO:0000256" key="9">
    <source>
        <dbReference type="SAM" id="MobiDB-lite"/>
    </source>
</evidence>
<protein>
    <submittedName>
        <fullName evidence="12">Potassium channel</fullName>
    </submittedName>
</protein>
<comment type="similarity">
    <text evidence="2">Belongs to the two pore domain potassium channel (TC 1.A.1.7) family.</text>
</comment>
<dbReference type="GO" id="GO:0030322">
    <property type="term" value="P:stabilization of membrane potential"/>
    <property type="evidence" value="ECO:0007669"/>
    <property type="project" value="TreeGrafter"/>
</dbReference>
<evidence type="ECO:0000256" key="10">
    <source>
        <dbReference type="SAM" id="Phobius"/>
    </source>
</evidence>
<evidence type="ECO:0000313" key="12">
    <source>
        <dbReference type="EMBL" id="GHP09572.1"/>
    </source>
</evidence>
<dbReference type="GO" id="GO:0005886">
    <property type="term" value="C:plasma membrane"/>
    <property type="evidence" value="ECO:0007669"/>
    <property type="project" value="TreeGrafter"/>
</dbReference>
<gene>
    <name evidence="12" type="ORF">PPROV_000830700</name>
</gene>
<dbReference type="PRINTS" id="PR01333">
    <property type="entry name" value="2POREKCHANEL"/>
</dbReference>
<dbReference type="GO" id="GO:0005774">
    <property type="term" value="C:vacuolar membrane"/>
    <property type="evidence" value="ECO:0007669"/>
    <property type="project" value="UniProtKB-ARBA"/>
</dbReference>
<dbReference type="AlphaFoldDB" id="A0A830HRA3"/>
<dbReference type="InterPro" id="IPR013099">
    <property type="entry name" value="K_chnl_dom"/>
</dbReference>
<keyword evidence="13" id="KW-1185">Reference proteome</keyword>
<evidence type="ECO:0000256" key="3">
    <source>
        <dbReference type="ARBA" id="ARBA00022448"/>
    </source>
</evidence>
<feature type="transmembrane region" description="Helical" evidence="10">
    <location>
        <begin position="304"/>
        <end position="322"/>
    </location>
</feature>
<evidence type="ECO:0000256" key="2">
    <source>
        <dbReference type="ARBA" id="ARBA00010159"/>
    </source>
</evidence>
<evidence type="ECO:0000256" key="6">
    <source>
        <dbReference type="ARBA" id="ARBA00023065"/>
    </source>
</evidence>
<proteinExistence type="inferred from homology"/>
<keyword evidence="5 10" id="KW-1133">Transmembrane helix</keyword>
<dbReference type="EMBL" id="BNJQ01000025">
    <property type="protein sequence ID" value="GHP09572.1"/>
    <property type="molecule type" value="Genomic_DNA"/>
</dbReference>
<organism evidence="12 13">
    <name type="scientific">Pycnococcus provasolii</name>
    <dbReference type="NCBI Taxonomy" id="41880"/>
    <lineage>
        <taxon>Eukaryota</taxon>
        <taxon>Viridiplantae</taxon>
        <taxon>Chlorophyta</taxon>
        <taxon>Pseudoscourfieldiophyceae</taxon>
        <taxon>Pseudoscourfieldiales</taxon>
        <taxon>Pycnococcaceae</taxon>
        <taxon>Pycnococcus</taxon>
    </lineage>
</organism>
<dbReference type="GO" id="GO:0015271">
    <property type="term" value="F:outward rectifier potassium channel activity"/>
    <property type="evidence" value="ECO:0007669"/>
    <property type="project" value="TreeGrafter"/>
</dbReference>
<feature type="transmembrane region" description="Helical" evidence="10">
    <location>
        <begin position="64"/>
        <end position="85"/>
    </location>
</feature>
<name>A0A830HRA3_9CHLO</name>
<dbReference type="GO" id="GO:0022841">
    <property type="term" value="F:potassium ion leak channel activity"/>
    <property type="evidence" value="ECO:0007669"/>
    <property type="project" value="TreeGrafter"/>
</dbReference>
<feature type="transmembrane region" description="Helical" evidence="10">
    <location>
        <begin position="535"/>
        <end position="555"/>
    </location>
</feature>
<dbReference type="OrthoDB" id="297496at2759"/>
<comment type="subcellular location">
    <subcellularLocation>
        <location evidence="1">Membrane</location>
        <topology evidence="1">Multi-pass membrane protein</topology>
    </subcellularLocation>
</comment>
<dbReference type="SUPFAM" id="SSF81324">
    <property type="entry name" value="Voltage-gated potassium channels"/>
    <property type="match status" value="2"/>
</dbReference>
<dbReference type="Gene3D" id="1.10.287.70">
    <property type="match status" value="1"/>
</dbReference>
<evidence type="ECO:0000256" key="8">
    <source>
        <dbReference type="ARBA" id="ARBA00023303"/>
    </source>
</evidence>
<evidence type="ECO:0000256" key="7">
    <source>
        <dbReference type="ARBA" id="ARBA00023136"/>
    </source>
</evidence>
<dbReference type="InterPro" id="IPR003280">
    <property type="entry name" value="2pore_dom_K_chnl"/>
</dbReference>
<feature type="region of interest" description="Disordered" evidence="9">
    <location>
        <begin position="581"/>
        <end position="601"/>
    </location>
</feature>
<sequence length="601" mass="67589">MGDAFGDASVSDIKAILAADKEDSPLKKDNTEGDVKISVKKTIEQAKDRAKDVARRVRREGPRLFGAMALLTALTLILAVVLETYEGPREKDKIDIADKRIHKLNEVILMRYFNLYLFAFNSKHYYDPDDDRCRRGNCEACFPRGENIPSPSENNTVWQVYAQAGLGQQDMLGNPIYVDTNLPMLYYTNETHRCTDEQVNPSSGEWHKCIPICRLQLPTVEQVGACALPADTIPHNPLSYNDTCLQQGATCPNCFVLTRRSSDFEYLEIDHASDPNNTRRLQKAEMYVLFKVEVEQHKIERRNWDLAGCAFFATTLLTTIGYGNYAPDTDESRIMIMVLGLPMLAVFGVGLSLLSSLVMELGTESVAAILASLRWLRGEKTPPIPNIKDIVTKWKQLLREKGIRPTESNSVEELKPVLAEVMKTFGHHDETLGSESLVEYALNKHDVDGNGTLDDTEGVALLIYVCGLLTKERERDLACTKVYLGLTLMAALFVLGSVLFWLIEDWSFIQSMYFVFITLTTIGLGDFVPSPRNYWIWLPFTLVGLGIFAFVLSLLSTLTQDTLADSVSRFKRVKRKVLERIPSSPRRSSEVDRSDEAVEEG</sequence>
<dbReference type="Proteomes" id="UP000660262">
    <property type="component" value="Unassembled WGS sequence"/>
</dbReference>
<dbReference type="PANTHER" id="PTHR11003:SF291">
    <property type="entry name" value="IP11374P"/>
    <property type="match status" value="1"/>
</dbReference>
<evidence type="ECO:0000256" key="1">
    <source>
        <dbReference type="ARBA" id="ARBA00004141"/>
    </source>
</evidence>
<reference evidence="12" key="1">
    <citation type="submission" date="2020-10" db="EMBL/GenBank/DDBJ databases">
        <title>Unveiling of a novel bifunctional photoreceptor, Dualchrome1, isolated from a cosmopolitan green alga.</title>
        <authorList>
            <person name="Suzuki S."/>
            <person name="Kawachi M."/>
        </authorList>
    </citation>
    <scope>NUCLEOTIDE SEQUENCE</scope>
    <source>
        <strain evidence="12">NIES 2893</strain>
    </source>
</reference>
<keyword evidence="3" id="KW-0813">Transport</keyword>
<keyword evidence="8 12" id="KW-0407">Ion channel</keyword>
<dbReference type="Pfam" id="PF07885">
    <property type="entry name" value="Ion_trans_2"/>
    <property type="match status" value="2"/>
</dbReference>
<feature type="domain" description="Potassium channel" evidence="11">
    <location>
        <begin position="301"/>
        <end position="359"/>
    </location>
</feature>